<reference evidence="2 3" key="1">
    <citation type="journal article" date="2024" name="J Genomics">
        <title>Draft genome sequencing and assembly of Favolaschia claudopus CIRM-BRFM 2984 isolated from oak limbs.</title>
        <authorList>
            <person name="Navarro D."/>
            <person name="Drula E."/>
            <person name="Chaduli D."/>
            <person name="Cazenave R."/>
            <person name="Ahrendt S."/>
            <person name="Wang J."/>
            <person name="Lipzen A."/>
            <person name="Daum C."/>
            <person name="Barry K."/>
            <person name="Grigoriev I.V."/>
            <person name="Favel A."/>
            <person name="Rosso M.N."/>
            <person name="Martin F."/>
        </authorList>
    </citation>
    <scope>NUCLEOTIDE SEQUENCE [LARGE SCALE GENOMIC DNA]</scope>
    <source>
        <strain evidence="2 3">CIRM-BRFM 2984</strain>
    </source>
</reference>
<organism evidence="2 3">
    <name type="scientific">Favolaschia claudopus</name>
    <dbReference type="NCBI Taxonomy" id="2862362"/>
    <lineage>
        <taxon>Eukaryota</taxon>
        <taxon>Fungi</taxon>
        <taxon>Dikarya</taxon>
        <taxon>Basidiomycota</taxon>
        <taxon>Agaricomycotina</taxon>
        <taxon>Agaricomycetes</taxon>
        <taxon>Agaricomycetidae</taxon>
        <taxon>Agaricales</taxon>
        <taxon>Marasmiineae</taxon>
        <taxon>Mycenaceae</taxon>
        <taxon>Favolaschia</taxon>
    </lineage>
</organism>
<proteinExistence type="predicted"/>
<gene>
    <name evidence="2" type="ORF">R3P38DRAFT_2982287</name>
</gene>
<accession>A0AAW0AXM5</accession>
<name>A0AAW0AXM5_9AGAR</name>
<protein>
    <recommendedName>
        <fullName evidence="4">Transmembrane protein</fullName>
    </recommendedName>
</protein>
<evidence type="ECO:0000313" key="3">
    <source>
        <dbReference type="Proteomes" id="UP001362999"/>
    </source>
</evidence>
<feature type="region of interest" description="Disordered" evidence="1">
    <location>
        <begin position="1"/>
        <end position="20"/>
    </location>
</feature>
<evidence type="ECO:0000256" key="1">
    <source>
        <dbReference type="SAM" id="MobiDB-lite"/>
    </source>
</evidence>
<keyword evidence="3" id="KW-1185">Reference proteome</keyword>
<dbReference type="Proteomes" id="UP001362999">
    <property type="component" value="Unassembled WGS sequence"/>
</dbReference>
<evidence type="ECO:0000313" key="2">
    <source>
        <dbReference type="EMBL" id="KAK7018340.1"/>
    </source>
</evidence>
<dbReference type="EMBL" id="JAWWNJ010000046">
    <property type="protein sequence ID" value="KAK7018340.1"/>
    <property type="molecule type" value="Genomic_DNA"/>
</dbReference>
<evidence type="ECO:0008006" key="4">
    <source>
        <dbReference type="Google" id="ProtNLM"/>
    </source>
</evidence>
<dbReference type="AlphaFoldDB" id="A0AAW0AXM5"/>
<comment type="caution">
    <text evidence="2">The sequence shown here is derived from an EMBL/GenBank/DDBJ whole genome shotgun (WGS) entry which is preliminary data.</text>
</comment>
<sequence length="367" mass="40502">MSPRPRNAASETSSESGTPRIIQAGRYAAETAISTFHALNDAESHHIPGAPYSTVRHTRPWVYYQGISTVVPVSILGVTALPSDRIITLQRRGWRTGLLGWQIGGWLGGTMGKELDVTPASLGHWSTVDSKKRAQYDKEIQQFLDLPHGPGGPKDHRVFETDFVHIPVAAGDGYFRLLLKQKSGPGPSKILASTASFRVGSLSLSSAHPRGASAITILPEVVLKSASVTLTTAAWAGFYAAFPFLKLVGRWAMNRAYRLAGGDQTVEELKERYKVEERRMHMEESVYRNVPFGSVGVRTAYDLEEDARVGKGGLCFPREANRCDGYRYDSNFNDHSSFLSIFPFHSSLHSPTSFRLLRCLDTFILST</sequence>